<sequence length="149" mass="15835">MSRLAGAALGWSGREAERSECRGVESCPYFIVLVQGGALRPSRSQASGDVSSGGAAPRSAALQGPACACRLNDPALSQRGLRGYTRYHYTEPAQSGCGSVHGWLSYRGPNPELYFSLLTHTLMLGATQYNHSLVPVAIYLSSAKAQGRM</sequence>
<protein>
    <submittedName>
        <fullName evidence="1">Uncharacterized protein</fullName>
    </submittedName>
</protein>
<dbReference type="AlphaFoldDB" id="A0A9N7YZB6"/>
<name>A0A9N7YZB6_PLEPL</name>
<evidence type="ECO:0000313" key="2">
    <source>
        <dbReference type="Proteomes" id="UP001153269"/>
    </source>
</evidence>
<proteinExistence type="predicted"/>
<gene>
    <name evidence="1" type="ORF">PLEPLA_LOCUS37702</name>
</gene>
<dbReference type="Proteomes" id="UP001153269">
    <property type="component" value="Unassembled WGS sequence"/>
</dbReference>
<keyword evidence="2" id="KW-1185">Reference proteome</keyword>
<accession>A0A9N7YZB6</accession>
<evidence type="ECO:0000313" key="1">
    <source>
        <dbReference type="EMBL" id="CAB1450013.1"/>
    </source>
</evidence>
<comment type="caution">
    <text evidence="1">The sequence shown here is derived from an EMBL/GenBank/DDBJ whole genome shotgun (WGS) entry which is preliminary data.</text>
</comment>
<dbReference type="EMBL" id="CADEAL010004037">
    <property type="protein sequence ID" value="CAB1450013.1"/>
    <property type="molecule type" value="Genomic_DNA"/>
</dbReference>
<reference evidence="1" key="1">
    <citation type="submission" date="2020-03" db="EMBL/GenBank/DDBJ databases">
        <authorList>
            <person name="Weist P."/>
        </authorList>
    </citation>
    <scope>NUCLEOTIDE SEQUENCE</scope>
</reference>
<organism evidence="1 2">
    <name type="scientific">Pleuronectes platessa</name>
    <name type="common">European plaice</name>
    <dbReference type="NCBI Taxonomy" id="8262"/>
    <lineage>
        <taxon>Eukaryota</taxon>
        <taxon>Metazoa</taxon>
        <taxon>Chordata</taxon>
        <taxon>Craniata</taxon>
        <taxon>Vertebrata</taxon>
        <taxon>Euteleostomi</taxon>
        <taxon>Actinopterygii</taxon>
        <taxon>Neopterygii</taxon>
        <taxon>Teleostei</taxon>
        <taxon>Neoteleostei</taxon>
        <taxon>Acanthomorphata</taxon>
        <taxon>Carangaria</taxon>
        <taxon>Pleuronectiformes</taxon>
        <taxon>Pleuronectoidei</taxon>
        <taxon>Pleuronectidae</taxon>
        <taxon>Pleuronectes</taxon>
    </lineage>
</organism>